<keyword evidence="2" id="KW-1185">Reference proteome</keyword>
<gene>
    <name evidence="1" type="ORF">ACAOBT_LOCUS24970</name>
</gene>
<dbReference type="AlphaFoldDB" id="A0A9P0LN99"/>
<evidence type="ECO:0000313" key="2">
    <source>
        <dbReference type="Proteomes" id="UP001152888"/>
    </source>
</evidence>
<organism evidence="1 2">
    <name type="scientific">Acanthoscelides obtectus</name>
    <name type="common">Bean weevil</name>
    <name type="synonym">Bruchus obtectus</name>
    <dbReference type="NCBI Taxonomy" id="200917"/>
    <lineage>
        <taxon>Eukaryota</taxon>
        <taxon>Metazoa</taxon>
        <taxon>Ecdysozoa</taxon>
        <taxon>Arthropoda</taxon>
        <taxon>Hexapoda</taxon>
        <taxon>Insecta</taxon>
        <taxon>Pterygota</taxon>
        <taxon>Neoptera</taxon>
        <taxon>Endopterygota</taxon>
        <taxon>Coleoptera</taxon>
        <taxon>Polyphaga</taxon>
        <taxon>Cucujiformia</taxon>
        <taxon>Chrysomeloidea</taxon>
        <taxon>Chrysomelidae</taxon>
        <taxon>Bruchinae</taxon>
        <taxon>Bruchini</taxon>
        <taxon>Acanthoscelides</taxon>
    </lineage>
</organism>
<accession>A0A9P0LN99</accession>
<proteinExistence type="predicted"/>
<evidence type="ECO:0000313" key="1">
    <source>
        <dbReference type="EMBL" id="CAH1999445.1"/>
    </source>
</evidence>
<reference evidence="1" key="1">
    <citation type="submission" date="2022-03" db="EMBL/GenBank/DDBJ databases">
        <authorList>
            <person name="Sayadi A."/>
        </authorList>
    </citation>
    <scope>NUCLEOTIDE SEQUENCE</scope>
</reference>
<comment type="caution">
    <text evidence="1">The sequence shown here is derived from an EMBL/GenBank/DDBJ whole genome shotgun (WGS) entry which is preliminary data.</text>
</comment>
<dbReference type="EMBL" id="CAKOFQ010007366">
    <property type="protein sequence ID" value="CAH1999445.1"/>
    <property type="molecule type" value="Genomic_DNA"/>
</dbReference>
<dbReference type="Proteomes" id="UP001152888">
    <property type="component" value="Unassembled WGS sequence"/>
</dbReference>
<sequence length="91" mass="10167">MQKISHSSKGCFDETDDIPLSLLKESFIKNGNNVSSSPSHQSKTPKINIISNILCINKPDPKTDIDDIPMRLDDSDDSRLDQNFVIDCKGF</sequence>
<protein>
    <submittedName>
        <fullName evidence="1">Uncharacterized protein</fullName>
    </submittedName>
</protein>
<name>A0A9P0LN99_ACAOB</name>